<proteinExistence type="predicted"/>
<accession>A0A8S5PBY0</accession>
<name>A0A8S5PBY0_9CAUD</name>
<keyword evidence="1" id="KW-1133">Transmembrane helix</keyword>
<protein>
    <submittedName>
        <fullName evidence="2">Uncharacterized protein</fullName>
    </submittedName>
</protein>
<evidence type="ECO:0000313" key="2">
    <source>
        <dbReference type="EMBL" id="DAE03947.1"/>
    </source>
</evidence>
<keyword evidence="1" id="KW-0812">Transmembrane</keyword>
<keyword evidence="1" id="KW-0472">Membrane</keyword>
<feature type="transmembrane region" description="Helical" evidence="1">
    <location>
        <begin position="70"/>
        <end position="94"/>
    </location>
</feature>
<dbReference type="EMBL" id="BK015379">
    <property type="protein sequence ID" value="DAE03947.1"/>
    <property type="molecule type" value="Genomic_DNA"/>
</dbReference>
<organism evidence="2">
    <name type="scientific">Myoviridae sp. ct2cn10</name>
    <dbReference type="NCBI Taxonomy" id="2825022"/>
    <lineage>
        <taxon>Viruses</taxon>
        <taxon>Duplodnaviria</taxon>
        <taxon>Heunggongvirae</taxon>
        <taxon>Uroviricota</taxon>
        <taxon>Caudoviricetes</taxon>
    </lineage>
</organism>
<sequence>MRRSYFLRCPICPITLATMHRLSPVGSKILMAIGAMYLYSNFVLVPFDSVLVTLNYWLQDNSITYVPNCSVAYLCYYITCLLVHHNPLLILCFWESLK</sequence>
<evidence type="ECO:0000256" key="1">
    <source>
        <dbReference type="SAM" id="Phobius"/>
    </source>
</evidence>
<feature type="transmembrane region" description="Helical" evidence="1">
    <location>
        <begin position="29"/>
        <end position="58"/>
    </location>
</feature>
<reference evidence="2" key="1">
    <citation type="journal article" date="2021" name="Proc. Natl. Acad. Sci. U.S.A.">
        <title>A Catalog of Tens of Thousands of Viruses from Human Metagenomes Reveals Hidden Associations with Chronic Diseases.</title>
        <authorList>
            <person name="Tisza M.J."/>
            <person name="Buck C.B."/>
        </authorList>
    </citation>
    <scope>NUCLEOTIDE SEQUENCE</scope>
    <source>
        <strain evidence="2">Ct2cn10</strain>
    </source>
</reference>